<comment type="similarity">
    <text evidence="1">Belongs to the WD repeat EIPR1 family.</text>
</comment>
<evidence type="ECO:0000313" key="7">
    <source>
        <dbReference type="Proteomes" id="UP001367676"/>
    </source>
</evidence>
<dbReference type="Pfam" id="PF23609">
    <property type="entry name" value="Beta-prop_EIPR1"/>
    <property type="match status" value="1"/>
</dbReference>
<dbReference type="InterPro" id="IPR059104">
    <property type="entry name" value="Beta-prop_EIPR1-like"/>
</dbReference>
<dbReference type="PROSITE" id="PS00678">
    <property type="entry name" value="WD_REPEATS_1"/>
    <property type="match status" value="1"/>
</dbReference>
<dbReference type="InterPro" id="IPR019775">
    <property type="entry name" value="WD40_repeat_CS"/>
</dbReference>
<accession>A0AAN9XYB7</accession>
<dbReference type="Gene3D" id="2.130.10.10">
    <property type="entry name" value="YVTN repeat-like/Quinoprotein amine dehydrogenase"/>
    <property type="match status" value="1"/>
</dbReference>
<dbReference type="InterPro" id="IPR015943">
    <property type="entry name" value="WD40/YVTN_repeat-like_dom_sf"/>
</dbReference>
<evidence type="ECO:0000256" key="4">
    <source>
        <dbReference type="PROSITE-ProRule" id="PRU00221"/>
    </source>
</evidence>
<keyword evidence="3" id="KW-0677">Repeat</keyword>
<feature type="domain" description="EIPR1-like beta-propeller" evidence="5">
    <location>
        <begin position="5"/>
        <end position="281"/>
    </location>
</feature>
<evidence type="ECO:0000256" key="2">
    <source>
        <dbReference type="ARBA" id="ARBA00022574"/>
    </source>
</evidence>
<name>A0AAN9XYB7_9HEMI</name>
<dbReference type="PANTHER" id="PTHR14205:SF15">
    <property type="entry name" value="EARP AND GARP COMPLEX-INTERACTING PROTEIN 1"/>
    <property type="match status" value="1"/>
</dbReference>
<evidence type="ECO:0000256" key="3">
    <source>
        <dbReference type="ARBA" id="ARBA00022737"/>
    </source>
</evidence>
<protein>
    <recommendedName>
        <fullName evidence="5">EIPR1-like beta-propeller domain-containing protein</fullName>
    </recommendedName>
</protein>
<dbReference type="SUPFAM" id="SSF50978">
    <property type="entry name" value="WD40 repeat-like"/>
    <property type="match status" value="1"/>
</dbReference>
<dbReference type="InterPro" id="IPR040323">
    <property type="entry name" value="EIPR1"/>
</dbReference>
<dbReference type="PROSITE" id="PS50082">
    <property type="entry name" value="WD_REPEATS_2"/>
    <property type="match status" value="1"/>
</dbReference>
<reference evidence="6 7" key="1">
    <citation type="submission" date="2024-03" db="EMBL/GenBank/DDBJ databases">
        <title>Adaptation during the transition from Ophiocordyceps entomopathogen to insect associate is accompanied by gene loss and intensified selection.</title>
        <authorList>
            <person name="Ward C.M."/>
            <person name="Onetto C.A."/>
            <person name="Borneman A.R."/>
        </authorList>
    </citation>
    <scope>NUCLEOTIDE SEQUENCE [LARGE SCALE GENOMIC DNA]</scope>
    <source>
        <strain evidence="6">AWRI1</strain>
        <tissue evidence="6">Single Adult Female</tissue>
    </source>
</reference>
<dbReference type="PROSITE" id="PS50294">
    <property type="entry name" value="WD_REPEATS_REGION"/>
    <property type="match status" value="1"/>
</dbReference>
<proteinExistence type="inferred from homology"/>
<dbReference type="Pfam" id="PF00400">
    <property type="entry name" value="WD40"/>
    <property type="match status" value="1"/>
</dbReference>
<keyword evidence="2 4" id="KW-0853">WD repeat</keyword>
<dbReference type="SMART" id="SM00320">
    <property type="entry name" value="WD40"/>
    <property type="match status" value="4"/>
</dbReference>
<evidence type="ECO:0000259" key="5">
    <source>
        <dbReference type="Pfam" id="PF23609"/>
    </source>
</evidence>
<comment type="caution">
    <text evidence="6">The sequence shown here is derived from an EMBL/GenBank/DDBJ whole genome shotgun (WGS) entry which is preliminary data.</text>
</comment>
<dbReference type="PANTHER" id="PTHR14205">
    <property type="entry name" value="WD-REPEAT PROTEIN"/>
    <property type="match status" value="1"/>
</dbReference>
<gene>
    <name evidence="6" type="ORF">V9T40_011328</name>
</gene>
<evidence type="ECO:0000313" key="6">
    <source>
        <dbReference type="EMBL" id="KAK7574137.1"/>
    </source>
</evidence>
<sequence length="357" mass="40581">MSGDSLIYGLEFQARTLAAHVSETEKTQFFIGTQSLKLANNQIHLVQLNEDDNSLHAQIYKHKEGEIWALSASTKDPNLITSCYNAEVDGKFCMKSSLWKIPAEQDTEVQKLCDFDVEEYGTDIKISTFHPNDGGQVATVVDNKVLIWNVAEDSCKLSCTIVMEGKGQPKFTTGKWNTPINAQFATANDCCVRGWDTRNPSKHAWIIENAHLQLVRDIDFNPNRHHFLATCGDDGRSRFWDIRNTSQPLISRSDHSHWVWSIRYNHYHDELIASASSDTRVLITRIQSISSSSILPEEETTKDKLSDRVIATFDQHEDSVYCVEWSAADPWILASLSYDGRLLINRVPKDEKYKILL</sequence>
<dbReference type="EMBL" id="JBBCAQ010000037">
    <property type="protein sequence ID" value="KAK7574137.1"/>
    <property type="molecule type" value="Genomic_DNA"/>
</dbReference>
<dbReference type="AlphaFoldDB" id="A0AAN9XYB7"/>
<keyword evidence="7" id="KW-1185">Reference proteome</keyword>
<dbReference type="InterPro" id="IPR001680">
    <property type="entry name" value="WD40_rpt"/>
</dbReference>
<dbReference type="Proteomes" id="UP001367676">
    <property type="component" value="Unassembled WGS sequence"/>
</dbReference>
<dbReference type="GO" id="GO:0016567">
    <property type="term" value="P:protein ubiquitination"/>
    <property type="evidence" value="ECO:0007669"/>
    <property type="project" value="TreeGrafter"/>
</dbReference>
<evidence type="ECO:0000256" key="1">
    <source>
        <dbReference type="ARBA" id="ARBA00005672"/>
    </source>
</evidence>
<dbReference type="FunFam" id="2.130.10.10:FF:000732">
    <property type="entry name" value="EARP-interacting protein homolog"/>
    <property type="match status" value="1"/>
</dbReference>
<feature type="repeat" description="WD" evidence="4">
    <location>
        <begin position="208"/>
        <end position="250"/>
    </location>
</feature>
<dbReference type="InterPro" id="IPR036322">
    <property type="entry name" value="WD40_repeat_dom_sf"/>
</dbReference>
<organism evidence="6 7">
    <name type="scientific">Parthenolecanium corni</name>
    <dbReference type="NCBI Taxonomy" id="536013"/>
    <lineage>
        <taxon>Eukaryota</taxon>
        <taxon>Metazoa</taxon>
        <taxon>Ecdysozoa</taxon>
        <taxon>Arthropoda</taxon>
        <taxon>Hexapoda</taxon>
        <taxon>Insecta</taxon>
        <taxon>Pterygota</taxon>
        <taxon>Neoptera</taxon>
        <taxon>Paraneoptera</taxon>
        <taxon>Hemiptera</taxon>
        <taxon>Sternorrhyncha</taxon>
        <taxon>Coccoidea</taxon>
        <taxon>Coccidae</taxon>
        <taxon>Parthenolecanium</taxon>
    </lineage>
</organism>